<dbReference type="Pfam" id="PF14008">
    <property type="entry name" value="Metallophos_C"/>
    <property type="match status" value="1"/>
</dbReference>
<dbReference type="AlphaFoldDB" id="A0A163MP35"/>
<dbReference type="Gene3D" id="3.60.21.10">
    <property type="match status" value="1"/>
</dbReference>
<dbReference type="PANTHER" id="PTHR45867">
    <property type="entry name" value="PURPLE ACID PHOSPHATASE"/>
    <property type="match status" value="1"/>
</dbReference>
<feature type="signal peptide" evidence="2">
    <location>
        <begin position="1"/>
        <end position="20"/>
    </location>
</feature>
<keyword evidence="6" id="KW-1185">Reference proteome</keyword>
<reference evidence="5" key="1">
    <citation type="submission" date="2016-04" db="EMBL/GenBank/DDBJ databases">
        <authorList>
            <person name="Evans L.H."/>
            <person name="Alamgir A."/>
            <person name="Owens N."/>
            <person name="Weber N.D."/>
            <person name="Virtaneva K."/>
            <person name="Barbian K."/>
            <person name="Babar A."/>
            <person name="Rosenke K."/>
        </authorList>
    </citation>
    <scope>NUCLEOTIDE SEQUENCE [LARGE SCALE GENOMIC DNA]</scope>
    <source>
        <strain evidence="5">CBS 101.48</strain>
    </source>
</reference>
<dbReference type="SUPFAM" id="SSF49363">
    <property type="entry name" value="Purple acid phosphatase, N-terminal domain"/>
    <property type="match status" value="1"/>
</dbReference>
<dbReference type="GO" id="GO:0003993">
    <property type="term" value="F:acid phosphatase activity"/>
    <property type="evidence" value="ECO:0007669"/>
    <property type="project" value="InterPro"/>
</dbReference>
<dbReference type="InterPro" id="IPR025733">
    <property type="entry name" value="PAPs_C"/>
</dbReference>
<feature type="domain" description="Purple acid phosphatase C-terminal" evidence="3">
    <location>
        <begin position="259"/>
        <end position="312"/>
    </location>
</feature>
<accession>A0A163MP35</accession>
<feature type="chain" id="PRO_5007844340" description="Acid phosphatase" evidence="2">
    <location>
        <begin position="21"/>
        <end position="333"/>
    </location>
</feature>
<protein>
    <recommendedName>
        <fullName evidence="7">Acid phosphatase</fullName>
    </recommendedName>
</protein>
<evidence type="ECO:0000259" key="3">
    <source>
        <dbReference type="Pfam" id="PF14008"/>
    </source>
</evidence>
<dbReference type="GO" id="GO:0046872">
    <property type="term" value="F:metal ion binding"/>
    <property type="evidence" value="ECO:0007669"/>
    <property type="project" value="InterPro"/>
</dbReference>
<dbReference type="InterPro" id="IPR029052">
    <property type="entry name" value="Metallo-depent_PP-like"/>
</dbReference>
<dbReference type="OMA" id="SSMWITW"/>
<dbReference type="Pfam" id="PF16656">
    <property type="entry name" value="Pur_ac_phosph_N"/>
    <property type="match status" value="1"/>
</dbReference>
<sequence>MKNPCIWLGLIFCILLGVVAEDAPVGGPGLFPAPDAYNSFGNWNRTYGPAEPQQIHLSIANEAKFAKVQFATSQAVQSVLLRYWPKKHQQGGRHKKAVIVTTSEDWTFVDGGSAKRPIYLHNIQTKPLKSATVYQYQVGSVNNKTTLWSPEFEFHTASRSNAFKFIATGDISLHLISFSTEVYLKQGSNDQIKSALNWLEEDLTQANRERHLRPWIILITHHPIYCSVEAGHVHNYERTYPIANNTLQTTSYHNPPSFFQVINGNAGQPEGPSPFITGDPHATWSAKRYASYGFSEVKVSPTALELTHHAINLDGSLGNVVDHVKVTKTTHTQ</sequence>
<evidence type="ECO:0000313" key="6">
    <source>
        <dbReference type="Proteomes" id="UP000078561"/>
    </source>
</evidence>
<evidence type="ECO:0008006" key="7">
    <source>
        <dbReference type="Google" id="ProtNLM"/>
    </source>
</evidence>
<organism evidence="5">
    <name type="scientific">Absidia glauca</name>
    <name type="common">Pin mould</name>
    <dbReference type="NCBI Taxonomy" id="4829"/>
    <lineage>
        <taxon>Eukaryota</taxon>
        <taxon>Fungi</taxon>
        <taxon>Fungi incertae sedis</taxon>
        <taxon>Mucoromycota</taxon>
        <taxon>Mucoromycotina</taxon>
        <taxon>Mucoromycetes</taxon>
        <taxon>Mucorales</taxon>
        <taxon>Cunninghamellaceae</taxon>
        <taxon>Absidia</taxon>
    </lineage>
</organism>
<proteinExistence type="predicted"/>
<dbReference type="InParanoid" id="A0A163MP35"/>
<keyword evidence="1 2" id="KW-0732">Signal</keyword>
<dbReference type="EMBL" id="LT554726">
    <property type="protein sequence ID" value="SAM07131.1"/>
    <property type="molecule type" value="Genomic_DNA"/>
</dbReference>
<dbReference type="STRING" id="4829.A0A163MP35"/>
<dbReference type="Gene3D" id="2.60.40.380">
    <property type="entry name" value="Purple acid phosphatase-like, N-terminal"/>
    <property type="match status" value="1"/>
</dbReference>
<dbReference type="InterPro" id="IPR008963">
    <property type="entry name" value="Purple_acid_Pase-like_N"/>
</dbReference>
<name>A0A163MP35_ABSGL</name>
<evidence type="ECO:0000256" key="2">
    <source>
        <dbReference type="SAM" id="SignalP"/>
    </source>
</evidence>
<feature type="domain" description="Purple acid phosphatase N-terminal" evidence="4">
    <location>
        <begin position="52"/>
        <end position="156"/>
    </location>
</feature>
<gene>
    <name evidence="5" type="primary">ABSGL_12769.1 scaffold 13503</name>
</gene>
<evidence type="ECO:0000259" key="4">
    <source>
        <dbReference type="Pfam" id="PF16656"/>
    </source>
</evidence>
<dbReference type="SUPFAM" id="SSF56300">
    <property type="entry name" value="Metallo-dependent phosphatases"/>
    <property type="match status" value="1"/>
</dbReference>
<evidence type="ECO:0000256" key="1">
    <source>
        <dbReference type="ARBA" id="ARBA00022729"/>
    </source>
</evidence>
<dbReference type="InterPro" id="IPR015914">
    <property type="entry name" value="PAPs_N"/>
</dbReference>
<dbReference type="Proteomes" id="UP000078561">
    <property type="component" value="Unassembled WGS sequence"/>
</dbReference>
<evidence type="ECO:0000313" key="5">
    <source>
        <dbReference type="EMBL" id="SAM07131.1"/>
    </source>
</evidence>
<dbReference type="OrthoDB" id="45007at2759"/>